<evidence type="ECO:0000256" key="2">
    <source>
        <dbReference type="ARBA" id="ARBA00004496"/>
    </source>
</evidence>
<dbReference type="PROSITE" id="PS50102">
    <property type="entry name" value="RRM"/>
    <property type="match status" value="1"/>
</dbReference>
<dbReference type="GO" id="GO:0017070">
    <property type="term" value="F:U6 snRNA binding"/>
    <property type="evidence" value="ECO:0007669"/>
    <property type="project" value="TreeGrafter"/>
</dbReference>
<protein>
    <recommendedName>
        <fullName evidence="4">Pre-mRNA-splicing factor RBM22</fullName>
    </recommendedName>
    <alternativeName>
        <fullName evidence="14">RNA-binding motif protein 22</fullName>
    </alternativeName>
</protein>
<proteinExistence type="inferred from homology"/>
<evidence type="ECO:0000256" key="3">
    <source>
        <dbReference type="ARBA" id="ARBA00007781"/>
    </source>
</evidence>
<name>A0A8K0DDF6_IGNLU</name>
<dbReference type="FunFam" id="3.30.70.330:FF:000137">
    <property type="entry name" value="pre-mRNA-splicing factor RBM22"/>
    <property type="match status" value="1"/>
</dbReference>
<dbReference type="GO" id="GO:0008380">
    <property type="term" value="P:RNA splicing"/>
    <property type="evidence" value="ECO:0007669"/>
    <property type="project" value="UniProtKB-KW"/>
</dbReference>
<evidence type="ECO:0000256" key="15">
    <source>
        <dbReference type="PROSITE-ProRule" id="PRU00176"/>
    </source>
</evidence>
<dbReference type="InterPro" id="IPR039171">
    <property type="entry name" value="Cwc2/Slt11"/>
</dbReference>
<keyword evidence="12" id="KW-0508">mRNA splicing</keyword>
<dbReference type="GO" id="GO:0071007">
    <property type="term" value="C:U2-type catalytic step 2 spliceosome"/>
    <property type="evidence" value="ECO:0007669"/>
    <property type="project" value="TreeGrafter"/>
</dbReference>
<evidence type="ECO:0000256" key="17">
    <source>
        <dbReference type="SAM" id="MobiDB-lite"/>
    </source>
</evidence>
<dbReference type="PANTHER" id="PTHR14089">
    <property type="entry name" value="PRE-MRNA-SPLICING FACTOR RBM22"/>
    <property type="match status" value="1"/>
</dbReference>
<dbReference type="InterPro" id="IPR035979">
    <property type="entry name" value="RBD_domain_sf"/>
</dbReference>
<keyword evidence="8" id="KW-0747">Spliceosome</keyword>
<dbReference type="OrthoDB" id="10259600at2759"/>
<dbReference type="AlphaFoldDB" id="A0A8K0DDF6"/>
<dbReference type="Pfam" id="PF21369">
    <property type="entry name" value="STL11_N"/>
    <property type="match status" value="1"/>
</dbReference>
<accession>A0A8K0DDF6</accession>
<feature type="region of interest" description="Disordered" evidence="17">
    <location>
        <begin position="390"/>
        <end position="427"/>
    </location>
</feature>
<dbReference type="GO" id="GO:0008270">
    <property type="term" value="F:zinc ion binding"/>
    <property type="evidence" value="ECO:0007669"/>
    <property type="project" value="UniProtKB-KW"/>
</dbReference>
<evidence type="ECO:0000256" key="7">
    <source>
        <dbReference type="ARBA" id="ARBA00022723"/>
    </source>
</evidence>
<comment type="caution">
    <text evidence="20">The sequence shown here is derived from an EMBL/GenBank/DDBJ whole genome shotgun (WGS) entry which is preliminary data.</text>
</comment>
<reference evidence="20" key="1">
    <citation type="submission" date="2019-08" db="EMBL/GenBank/DDBJ databases">
        <title>The genome of the North American firefly Photinus pyralis.</title>
        <authorList>
            <consortium name="Photinus pyralis genome working group"/>
            <person name="Fallon T.R."/>
            <person name="Sander Lower S.E."/>
            <person name="Weng J.-K."/>
        </authorList>
    </citation>
    <scope>NUCLEOTIDE SEQUENCE</scope>
    <source>
        <strain evidence="20">TRF0915ILg1</strain>
        <tissue evidence="20">Whole body</tissue>
    </source>
</reference>
<dbReference type="SUPFAM" id="SSF54928">
    <property type="entry name" value="RNA-binding domain, RBD"/>
    <property type="match status" value="1"/>
</dbReference>
<feature type="domain" description="C3H1-type" evidence="19">
    <location>
        <begin position="157"/>
        <end position="184"/>
    </location>
</feature>
<evidence type="ECO:0000256" key="14">
    <source>
        <dbReference type="ARBA" id="ARBA00030793"/>
    </source>
</evidence>
<evidence type="ECO:0000256" key="6">
    <source>
        <dbReference type="ARBA" id="ARBA00022664"/>
    </source>
</evidence>
<evidence type="ECO:0000313" key="21">
    <source>
        <dbReference type="Proteomes" id="UP000801492"/>
    </source>
</evidence>
<evidence type="ECO:0000256" key="5">
    <source>
        <dbReference type="ARBA" id="ARBA00022490"/>
    </source>
</evidence>
<dbReference type="SMART" id="SM00356">
    <property type="entry name" value="ZnF_C3H1"/>
    <property type="match status" value="1"/>
</dbReference>
<dbReference type="Pfam" id="PF25584">
    <property type="entry name" value="zf-CCCH_RBM22"/>
    <property type="match status" value="1"/>
</dbReference>
<keyword evidence="13" id="KW-0539">Nucleus</keyword>
<evidence type="ECO:0000256" key="4">
    <source>
        <dbReference type="ARBA" id="ARBA00020031"/>
    </source>
</evidence>
<keyword evidence="7 16" id="KW-0479">Metal-binding</keyword>
<dbReference type="EMBL" id="VTPC01000942">
    <property type="protein sequence ID" value="KAF2903744.1"/>
    <property type="molecule type" value="Genomic_DNA"/>
</dbReference>
<dbReference type="PANTHER" id="PTHR14089:SF6">
    <property type="entry name" value="PRE-MRNA-SPLICING FACTOR RBM22"/>
    <property type="match status" value="1"/>
</dbReference>
<dbReference type="InterPro" id="IPR036855">
    <property type="entry name" value="Znf_CCCH_sf"/>
</dbReference>
<evidence type="ECO:0000256" key="16">
    <source>
        <dbReference type="PROSITE-ProRule" id="PRU00723"/>
    </source>
</evidence>
<evidence type="ECO:0000256" key="10">
    <source>
        <dbReference type="ARBA" id="ARBA00022833"/>
    </source>
</evidence>
<evidence type="ECO:0000256" key="1">
    <source>
        <dbReference type="ARBA" id="ARBA00004123"/>
    </source>
</evidence>
<dbReference type="Gene3D" id="4.10.1000.10">
    <property type="entry name" value="Zinc finger, CCCH-type"/>
    <property type="match status" value="1"/>
</dbReference>
<dbReference type="GO" id="GO:0005737">
    <property type="term" value="C:cytoplasm"/>
    <property type="evidence" value="ECO:0007669"/>
    <property type="project" value="UniProtKB-SubCell"/>
</dbReference>
<dbReference type="GO" id="GO:0036002">
    <property type="term" value="F:pre-mRNA binding"/>
    <property type="evidence" value="ECO:0007669"/>
    <property type="project" value="TreeGrafter"/>
</dbReference>
<evidence type="ECO:0000259" key="19">
    <source>
        <dbReference type="PROSITE" id="PS50103"/>
    </source>
</evidence>
<dbReference type="PROSITE" id="PS50103">
    <property type="entry name" value="ZF_C3H1"/>
    <property type="match status" value="1"/>
</dbReference>
<comment type="similarity">
    <text evidence="3">Belongs to the SLT11 family.</text>
</comment>
<dbReference type="InterPro" id="IPR057674">
    <property type="entry name" value="Znf-CCCH_RBM22"/>
</dbReference>
<keyword evidence="9 16" id="KW-0863">Zinc-finger</keyword>
<evidence type="ECO:0000256" key="13">
    <source>
        <dbReference type="ARBA" id="ARBA00023242"/>
    </source>
</evidence>
<evidence type="ECO:0000259" key="18">
    <source>
        <dbReference type="PROSITE" id="PS50102"/>
    </source>
</evidence>
<feature type="zinc finger region" description="C3H1-type" evidence="16">
    <location>
        <begin position="157"/>
        <end position="184"/>
    </location>
</feature>
<dbReference type="SUPFAM" id="SSF90229">
    <property type="entry name" value="CCCH zinc finger"/>
    <property type="match status" value="1"/>
</dbReference>
<evidence type="ECO:0000256" key="8">
    <source>
        <dbReference type="ARBA" id="ARBA00022728"/>
    </source>
</evidence>
<keyword evidence="21" id="KW-1185">Reference proteome</keyword>
<dbReference type="FunFam" id="4.10.1000.10:FF:000006">
    <property type="entry name" value="Putative pre-mrna-splicing factor rbm22"/>
    <property type="match status" value="1"/>
</dbReference>
<organism evidence="20 21">
    <name type="scientific">Ignelater luminosus</name>
    <name type="common">Cucubano</name>
    <name type="synonym">Pyrophorus luminosus</name>
    <dbReference type="NCBI Taxonomy" id="2038154"/>
    <lineage>
        <taxon>Eukaryota</taxon>
        <taxon>Metazoa</taxon>
        <taxon>Ecdysozoa</taxon>
        <taxon>Arthropoda</taxon>
        <taxon>Hexapoda</taxon>
        <taxon>Insecta</taxon>
        <taxon>Pterygota</taxon>
        <taxon>Neoptera</taxon>
        <taxon>Endopterygota</taxon>
        <taxon>Coleoptera</taxon>
        <taxon>Polyphaga</taxon>
        <taxon>Elateriformia</taxon>
        <taxon>Elateroidea</taxon>
        <taxon>Elateridae</taxon>
        <taxon>Agrypninae</taxon>
        <taxon>Pyrophorini</taxon>
        <taxon>Ignelater</taxon>
    </lineage>
</organism>
<sequence>MAMSKTTNTYNRQNWEDSDFPILCQTCLGDNPYIRMTKEKYGKECKICSRPFTVFRWCPGARMRFKKTEICQTCSKLKNVCQTCLLDLEYGLPIQVRDSALKMKDDLPKSDVNKEYYIQNMERELARSDSGSGINSKVGEPNDLLMRLARTAPYYKRNRPHVCSFWVKGECRRGEECPYRHEKPTDPDDPLADQNIKDRYYGINDPVADKLLKRAAAMPALPPPEDKTITTLYIGNLGSLTEQDIRDHFYQYGEIRSISLVPKQQCAFVQYTTRAAAENAAEKTFNKLILGGRRLTIKWGRSQGRQGPSIGNSSADIFEPVPGLPGALPELSNNFFNLEPGHIPLPNMPPPPSLMVPPMFGPPPMPPFFFTPPQASAFATPGASSTAINSTAASTVTGESAIKPSVHYPSQDPSRLGATQLLADRQE</sequence>
<dbReference type="GO" id="GO:0000974">
    <property type="term" value="C:Prp19 complex"/>
    <property type="evidence" value="ECO:0007669"/>
    <property type="project" value="TreeGrafter"/>
</dbReference>
<evidence type="ECO:0000256" key="12">
    <source>
        <dbReference type="ARBA" id="ARBA00023187"/>
    </source>
</evidence>
<dbReference type="CDD" id="cd12224">
    <property type="entry name" value="RRM_RBM22"/>
    <property type="match status" value="1"/>
</dbReference>
<feature type="domain" description="RRM" evidence="18">
    <location>
        <begin position="230"/>
        <end position="302"/>
    </location>
</feature>
<dbReference type="Proteomes" id="UP000801492">
    <property type="component" value="Unassembled WGS sequence"/>
</dbReference>
<dbReference type="InterPro" id="IPR000571">
    <property type="entry name" value="Znf_CCCH"/>
</dbReference>
<keyword evidence="5" id="KW-0963">Cytoplasm</keyword>
<dbReference type="InterPro" id="IPR048995">
    <property type="entry name" value="STL11/RBM22-like_N"/>
</dbReference>
<dbReference type="GO" id="GO:0071006">
    <property type="term" value="C:U2-type catalytic step 1 spliceosome"/>
    <property type="evidence" value="ECO:0007669"/>
    <property type="project" value="TreeGrafter"/>
</dbReference>
<dbReference type="InterPro" id="IPR000504">
    <property type="entry name" value="RRM_dom"/>
</dbReference>
<dbReference type="GO" id="GO:0006397">
    <property type="term" value="P:mRNA processing"/>
    <property type="evidence" value="ECO:0007669"/>
    <property type="project" value="UniProtKB-KW"/>
</dbReference>
<keyword evidence="11 15" id="KW-0694">RNA-binding</keyword>
<evidence type="ECO:0000313" key="20">
    <source>
        <dbReference type="EMBL" id="KAF2903744.1"/>
    </source>
</evidence>
<dbReference type="Pfam" id="PF00076">
    <property type="entry name" value="RRM_1"/>
    <property type="match status" value="1"/>
</dbReference>
<dbReference type="SMART" id="SM00360">
    <property type="entry name" value="RRM"/>
    <property type="match status" value="1"/>
</dbReference>
<gene>
    <name evidence="20" type="ORF">ILUMI_02420</name>
</gene>
<dbReference type="Gene3D" id="3.30.70.330">
    <property type="match status" value="1"/>
</dbReference>
<dbReference type="InterPro" id="IPR012677">
    <property type="entry name" value="Nucleotide-bd_a/b_plait_sf"/>
</dbReference>
<comment type="subcellular location">
    <subcellularLocation>
        <location evidence="2">Cytoplasm</location>
    </subcellularLocation>
    <subcellularLocation>
        <location evidence="1">Nucleus</location>
    </subcellularLocation>
</comment>
<evidence type="ECO:0000256" key="11">
    <source>
        <dbReference type="ARBA" id="ARBA00022884"/>
    </source>
</evidence>
<keyword evidence="10 16" id="KW-0862">Zinc</keyword>
<evidence type="ECO:0000256" key="9">
    <source>
        <dbReference type="ARBA" id="ARBA00022771"/>
    </source>
</evidence>
<keyword evidence="6" id="KW-0507">mRNA processing</keyword>